<dbReference type="PROSITE" id="PS50263">
    <property type="entry name" value="CN_HYDROLASE"/>
    <property type="match status" value="1"/>
</dbReference>
<feature type="chain" id="PRO_5044545041" evidence="2">
    <location>
        <begin position="22"/>
        <end position="377"/>
    </location>
</feature>
<dbReference type="PANTHER" id="PTHR43674">
    <property type="entry name" value="NITRILASE C965.09-RELATED"/>
    <property type="match status" value="1"/>
</dbReference>
<evidence type="ECO:0000259" key="3">
    <source>
        <dbReference type="PROSITE" id="PS50263"/>
    </source>
</evidence>
<dbReference type="RefSeq" id="WP_004664341.1">
    <property type="nucleotide sequence ID" value="NZ_LGLL01000080.1"/>
</dbReference>
<dbReference type="Pfam" id="PF00795">
    <property type="entry name" value="CN_hydrolase"/>
    <property type="match status" value="1"/>
</dbReference>
<reference evidence="4" key="1">
    <citation type="submission" date="2015-07" db="EMBL/GenBank/DDBJ databases">
        <authorList>
            <person name="O'Brien H.E."/>
            <person name="Thakur S."/>
            <person name="Gong Y."/>
            <person name="Wang P.W."/>
            <person name="Guttman D.S."/>
        </authorList>
    </citation>
    <scope>NUCLEOTIDE SEQUENCE</scope>
    <source>
        <strain evidence="4">BR1</strain>
    </source>
</reference>
<organism evidence="6 8">
    <name type="scientific">Pseudomonas savastanoi pv. glycinea</name>
    <name type="common">Pseudomonas syringae pv. glycinea</name>
    <dbReference type="NCBI Taxonomy" id="318"/>
    <lineage>
        <taxon>Bacteria</taxon>
        <taxon>Pseudomonadati</taxon>
        <taxon>Pseudomonadota</taxon>
        <taxon>Gammaproteobacteria</taxon>
        <taxon>Pseudomonadales</taxon>
        <taxon>Pseudomonadaceae</taxon>
        <taxon>Pseudomonas</taxon>
    </lineage>
</organism>
<sequence length="377" mass="41369">MRKLFAICLILLSIASLVSYAVWTGQRPAGHYLSDLRIRLAINEGEPSELGNLLGIEPELFPTDYQNTDRLHRKLAAYLQQARDYGLINHRTVVVLPEHIGTWLFASGEKDELYQAATVDEAMDWLSWSNPLQFITAMLSAEGRDRVDDAHLRLKARSMARDYQALFGGLAKEFGITLVAGSIVLPEPSVENGQLKVGKGALYNISLTFGSDGQPLGQPQRQLYPDRFQKRYVHTASDASLNVLDTPAGRLAVLIGSDSWYADNYARLNQSGAQLIAVPAFVIGKATWSEPWRKPRHSSIDMAADNPSEGEAWHRLTLIGRPAQSSAQAGVSVFMRGQFWNQGVAGQSFASHAGQTIAEPSSDNGPAGGARLINLWL</sequence>
<dbReference type="InterPro" id="IPR036526">
    <property type="entry name" value="C-N_Hydrolase_sf"/>
</dbReference>
<proteinExistence type="predicted"/>
<keyword evidence="1 6" id="KW-0378">Hydrolase</keyword>
<dbReference type="InterPro" id="IPR003010">
    <property type="entry name" value="C-N_Hydrolase"/>
</dbReference>
<feature type="signal peptide" evidence="2">
    <location>
        <begin position="1"/>
        <end position="21"/>
    </location>
</feature>
<evidence type="ECO:0000313" key="7">
    <source>
        <dbReference type="Proteomes" id="UP000037836"/>
    </source>
</evidence>
<dbReference type="EMBL" id="RBQX01000261">
    <property type="protein sequence ID" value="RMQ11532.1"/>
    <property type="molecule type" value="Genomic_DNA"/>
</dbReference>
<reference evidence="4 7" key="2">
    <citation type="submission" date="2015-10" db="EMBL/GenBank/DDBJ databases">
        <title>Comparative genomics and high-throughput reverse genetic screens identify a new phytobacterial MAMP and an Arabidopsis receptor required for immune elicitation.</title>
        <authorList>
            <person name="Mott G.A."/>
            <person name="Thakur S."/>
            <person name="Wang P.W."/>
            <person name="Desveaux D."/>
            <person name="Guttman D.S."/>
        </authorList>
    </citation>
    <scope>NUCLEOTIDE SEQUENCE [LARGE SCALE GENOMIC DNA]</scope>
    <source>
        <strain evidence="4 7">BR1</strain>
    </source>
</reference>
<dbReference type="Proteomes" id="UP000272471">
    <property type="component" value="Unassembled WGS sequence"/>
</dbReference>
<feature type="domain" description="CN hydrolase" evidence="3">
    <location>
        <begin position="114"/>
        <end position="377"/>
    </location>
</feature>
<keyword evidence="7" id="KW-1185">Reference proteome</keyword>
<evidence type="ECO:0000313" key="8">
    <source>
        <dbReference type="Proteomes" id="UP000272471"/>
    </source>
</evidence>
<dbReference type="EMBL" id="RBPS01000083">
    <property type="protein sequence ID" value="RMO39079.1"/>
    <property type="molecule type" value="Genomic_DNA"/>
</dbReference>
<evidence type="ECO:0000313" key="4">
    <source>
        <dbReference type="EMBL" id="KPC40583.1"/>
    </source>
</evidence>
<evidence type="ECO:0000313" key="6">
    <source>
        <dbReference type="EMBL" id="RMQ11532.1"/>
    </source>
</evidence>
<dbReference type="Gene3D" id="3.60.110.10">
    <property type="entry name" value="Carbon-nitrogen hydrolase"/>
    <property type="match status" value="1"/>
</dbReference>
<dbReference type="SUPFAM" id="SSF56317">
    <property type="entry name" value="Carbon-nitrogen hydrolase"/>
    <property type="match status" value="1"/>
</dbReference>
<name>A0A0N8RPP1_PSESG</name>
<dbReference type="AlphaFoldDB" id="A0A0N8RPP1"/>
<keyword evidence="2" id="KW-0732">Signal</keyword>
<dbReference type="Proteomes" id="UP000037836">
    <property type="component" value="Unassembled WGS sequence"/>
</dbReference>
<dbReference type="EMBL" id="LGLO01000089">
    <property type="protein sequence ID" value="KPC40583.1"/>
    <property type="molecule type" value="Genomic_DNA"/>
</dbReference>
<dbReference type="PANTHER" id="PTHR43674:SF13">
    <property type="entry name" value="CN HYDROLASE DOMAIN-CONTAINING PROTEIN"/>
    <property type="match status" value="1"/>
</dbReference>
<dbReference type="InterPro" id="IPR050345">
    <property type="entry name" value="Aliph_Amidase/BUP"/>
</dbReference>
<comment type="caution">
    <text evidence="6">The sequence shown here is derived from an EMBL/GenBank/DDBJ whole genome shotgun (WGS) entry which is preliminary data.</text>
</comment>
<gene>
    <name evidence="4" type="ORF">AC496_5142</name>
    <name evidence="6" type="ORF">ALQ11_03072</name>
    <name evidence="5" type="ORF">ALQ42_02827</name>
</gene>
<dbReference type="Proteomes" id="UP000273536">
    <property type="component" value="Unassembled WGS sequence"/>
</dbReference>
<evidence type="ECO:0000313" key="9">
    <source>
        <dbReference type="Proteomes" id="UP000273536"/>
    </source>
</evidence>
<protein>
    <submittedName>
        <fullName evidence="6">Carbon-nitrogen family hydrolase</fullName>
    </submittedName>
</protein>
<evidence type="ECO:0000256" key="1">
    <source>
        <dbReference type="ARBA" id="ARBA00022801"/>
    </source>
</evidence>
<dbReference type="GO" id="GO:0016811">
    <property type="term" value="F:hydrolase activity, acting on carbon-nitrogen (but not peptide) bonds, in linear amides"/>
    <property type="evidence" value="ECO:0007669"/>
    <property type="project" value="TreeGrafter"/>
</dbReference>
<evidence type="ECO:0000256" key="2">
    <source>
        <dbReference type="SAM" id="SignalP"/>
    </source>
</evidence>
<accession>A0A0N8RPP1</accession>
<reference evidence="8 9" key="3">
    <citation type="submission" date="2018-08" db="EMBL/GenBank/DDBJ databases">
        <title>Recombination of ecologically and evolutionarily significant loci maintains genetic cohesion in the Pseudomonas syringae species complex.</title>
        <authorList>
            <person name="Dillon M."/>
            <person name="Thakur S."/>
            <person name="Almeida R.N.D."/>
            <person name="Weir B.S."/>
            <person name="Guttman D.S."/>
        </authorList>
    </citation>
    <scope>NUCLEOTIDE SEQUENCE [LARGE SCALE GENOMIC DNA]</scope>
    <source>
        <strain evidence="6 8">ICMP 4182</strain>
        <strain evidence="5 9">ICMP 6372</strain>
    </source>
</reference>
<evidence type="ECO:0000313" key="5">
    <source>
        <dbReference type="EMBL" id="RMO39079.1"/>
    </source>
</evidence>